<feature type="transmembrane region" description="Helical" evidence="6">
    <location>
        <begin position="283"/>
        <end position="304"/>
    </location>
</feature>
<comment type="subcellular location">
    <subcellularLocation>
        <location evidence="1 6">Cell membrane</location>
        <topology evidence="1 6">Multi-pass membrane protein</topology>
    </subcellularLocation>
</comment>
<feature type="domain" description="ABC3 transporter permease C-terminal" evidence="7">
    <location>
        <begin position="573"/>
        <end position="682"/>
    </location>
</feature>
<feature type="domain" description="ABC3 transporter permease C-terminal" evidence="7">
    <location>
        <begin position="62"/>
        <end position="178"/>
    </location>
</feature>
<dbReference type="InterPro" id="IPR003838">
    <property type="entry name" value="ABC3_permease_C"/>
</dbReference>
<sequence>MTFPSIVRKNFLYHAKKYMSLYFVNTLIVAILFLFGSLMFNSEVGRQVGDTTIYGIVRSDLIGVVLFSIVFITYSHISFLKYRGKEFSMYITLGMTTKNLGLMLLVEQAGIAVLSLFSGLVTGAVFGKLFFMGLNRVLMANPIPYEIKWESLLLSSGIFLMILGLNLLFSMLHTRKITIAEGLKSAQTKGIGSSGALSGSVALALFAAALILLPKIMLGKETDGKPVYIMFLLVLTMICPYVILGSWIKVIRPVAKRFKRLYNHNLIVMSNLSHRFVSYRTTVYIVSLLIAGAVFFIGMTYAMYATSQEKNDLNNPFDVMYVETNRFNHLEPNQLETILEEKGVSLEQHKTLEYVEVPEFRYYGGSWVLWDDRSMLIGESGFNRHLGTDYEVAADQALFARVKEENKEFEAPDMVLPVMDPGWIEPNEFPDHESKESLLRTLEGYSVIDYRTENIDEISGPYINNEQTAGDYFGQALVVDDRVYETVKAAVGEDQVKRVHLLKGEIPPEGFQALLDVLREANGLDSSYWTSYKPTMTETDETRLKLEELRPIHKDELLISQLESSGMIFFIFIFMGTLFALASGIVIYHKVLSDIDDQKESMLSLGRIGVTSKELRKLVSKELAIVFLLPALFGVGLGLYYFYFLFSNQPIIVQLLGKSGLAAGMFWVIQTLFYFACRRKYFSELGKYA</sequence>
<evidence type="ECO:0000313" key="8">
    <source>
        <dbReference type="EMBL" id="MEF2967322.1"/>
    </source>
</evidence>
<dbReference type="PIRSF" id="PIRSF018968">
    <property type="entry name" value="ABC_permease_BceB"/>
    <property type="match status" value="1"/>
</dbReference>
<dbReference type="RefSeq" id="WP_331847537.1">
    <property type="nucleotide sequence ID" value="NZ_JAZHPZ010000007.1"/>
</dbReference>
<feature type="transmembrane region" description="Helical" evidence="6">
    <location>
        <begin position="61"/>
        <end position="80"/>
    </location>
</feature>
<keyword evidence="2 6" id="KW-1003">Cell membrane</keyword>
<dbReference type="PANTHER" id="PTHR46795:SF3">
    <property type="entry name" value="ABC TRANSPORTER PERMEASE"/>
    <property type="match status" value="1"/>
</dbReference>
<keyword evidence="6" id="KW-0813">Transport</keyword>
<evidence type="ECO:0000259" key="7">
    <source>
        <dbReference type="Pfam" id="PF02687"/>
    </source>
</evidence>
<evidence type="ECO:0000313" key="9">
    <source>
        <dbReference type="Proteomes" id="UP001306950"/>
    </source>
</evidence>
<proteinExistence type="inferred from homology"/>
<evidence type="ECO:0000256" key="4">
    <source>
        <dbReference type="ARBA" id="ARBA00022989"/>
    </source>
</evidence>
<keyword evidence="5 6" id="KW-0472">Membrane</keyword>
<protein>
    <submittedName>
        <fullName evidence="8">ABC transporter permease</fullName>
    </submittedName>
</protein>
<feature type="transmembrane region" description="Helical" evidence="6">
    <location>
        <begin position="228"/>
        <end position="250"/>
    </location>
</feature>
<dbReference type="Proteomes" id="UP001306950">
    <property type="component" value="Unassembled WGS sequence"/>
</dbReference>
<dbReference type="PANTHER" id="PTHR46795">
    <property type="entry name" value="ABC TRANSPORTER PERMEASE-RELATED-RELATED"/>
    <property type="match status" value="1"/>
</dbReference>
<keyword evidence="9" id="KW-1185">Reference proteome</keyword>
<evidence type="ECO:0000256" key="1">
    <source>
        <dbReference type="ARBA" id="ARBA00004651"/>
    </source>
</evidence>
<feature type="transmembrane region" description="Helical" evidence="6">
    <location>
        <begin position="151"/>
        <end position="169"/>
    </location>
</feature>
<dbReference type="InterPro" id="IPR027022">
    <property type="entry name" value="ABC_permease_BceB-typ"/>
</dbReference>
<dbReference type="InterPro" id="IPR052536">
    <property type="entry name" value="ABC-4_Integral_Memb_Prot"/>
</dbReference>
<evidence type="ECO:0000256" key="3">
    <source>
        <dbReference type="ARBA" id="ARBA00022692"/>
    </source>
</evidence>
<feature type="transmembrane region" description="Helical" evidence="6">
    <location>
        <begin position="21"/>
        <end position="41"/>
    </location>
</feature>
<organism evidence="8 9">
    <name type="scientific">Paenibacillus haidiansis</name>
    <dbReference type="NCBI Taxonomy" id="1574488"/>
    <lineage>
        <taxon>Bacteria</taxon>
        <taxon>Bacillati</taxon>
        <taxon>Bacillota</taxon>
        <taxon>Bacilli</taxon>
        <taxon>Bacillales</taxon>
        <taxon>Paenibacillaceae</taxon>
        <taxon>Paenibacillus</taxon>
    </lineage>
</organism>
<dbReference type="Pfam" id="PF02687">
    <property type="entry name" value="FtsX"/>
    <property type="match status" value="2"/>
</dbReference>
<comment type="similarity">
    <text evidence="6">Belongs to the ABC-4 integral membrane protein family.</text>
</comment>
<dbReference type="EMBL" id="JAZHPZ010000007">
    <property type="protein sequence ID" value="MEF2967322.1"/>
    <property type="molecule type" value="Genomic_DNA"/>
</dbReference>
<evidence type="ECO:0000256" key="2">
    <source>
        <dbReference type="ARBA" id="ARBA00022475"/>
    </source>
</evidence>
<accession>A0ABU7VWN9</accession>
<feature type="transmembrane region" description="Helical" evidence="6">
    <location>
        <begin position="100"/>
        <end position="131"/>
    </location>
</feature>
<keyword evidence="3 6" id="KW-0812">Transmembrane</keyword>
<reference evidence="8 9" key="1">
    <citation type="submission" date="2024-02" db="EMBL/GenBank/DDBJ databases">
        <title>A nitrogen-fixing paenibacillus bacterium.</title>
        <authorList>
            <person name="Zhang W.L."/>
            <person name="Chen S.F."/>
        </authorList>
    </citation>
    <scope>NUCLEOTIDE SEQUENCE [LARGE SCALE GENOMIC DNA]</scope>
    <source>
        <strain evidence="8 9">M1</strain>
    </source>
</reference>
<gene>
    <name evidence="8" type="ORF">V3851_15900</name>
</gene>
<evidence type="ECO:0000256" key="6">
    <source>
        <dbReference type="PIRNR" id="PIRNR018968"/>
    </source>
</evidence>
<name>A0ABU7VWN9_9BACL</name>
<feature type="transmembrane region" description="Helical" evidence="6">
    <location>
        <begin position="623"/>
        <end position="643"/>
    </location>
</feature>
<feature type="transmembrane region" description="Helical" evidence="6">
    <location>
        <begin position="567"/>
        <end position="588"/>
    </location>
</feature>
<keyword evidence="4 6" id="KW-1133">Transmembrane helix</keyword>
<feature type="transmembrane region" description="Helical" evidence="6">
    <location>
        <begin position="190"/>
        <end position="213"/>
    </location>
</feature>
<evidence type="ECO:0000256" key="5">
    <source>
        <dbReference type="ARBA" id="ARBA00023136"/>
    </source>
</evidence>
<comment type="caution">
    <text evidence="8">The sequence shown here is derived from an EMBL/GenBank/DDBJ whole genome shotgun (WGS) entry which is preliminary data.</text>
</comment>
<feature type="transmembrane region" description="Helical" evidence="6">
    <location>
        <begin position="655"/>
        <end position="677"/>
    </location>
</feature>